<accession>A0A813J3N1</accession>
<keyword evidence="2" id="KW-0732">Signal</keyword>
<dbReference type="EMBL" id="CAJNNW010019316">
    <property type="protein sequence ID" value="CAE8664369.1"/>
    <property type="molecule type" value="Genomic_DNA"/>
</dbReference>
<dbReference type="AlphaFoldDB" id="A0A813J3N1"/>
<comment type="caution">
    <text evidence="3">The sequence shown here is derived from an EMBL/GenBank/DDBJ whole genome shotgun (WGS) entry which is preliminary data.</text>
</comment>
<sequence>MPRIGLLLLAMDSVAGIMTCMEWVNTGPCQQWVSSCVGQTEINLYSASGRVLNLTCLAILCLTRLLTSEAPICYRADGCARTCYSTPNCSSFSQWCSSAETRHAAGIPAVTGVMSTLLDQISQEEEVLEHSSAAPVLSTTNLLTRQVEPFDFTGVVEAANVSKAAVLTKARMQSEVANSRTKVAGLLFLAAGLLFLATWIIGVVLVWTKSSHSRSANVDEGALLQ</sequence>
<protein>
    <submittedName>
        <fullName evidence="3">Uncharacterized protein</fullName>
    </submittedName>
</protein>
<feature type="chain" id="PRO_5032680981" evidence="2">
    <location>
        <begin position="17"/>
        <end position="225"/>
    </location>
</feature>
<evidence type="ECO:0000256" key="1">
    <source>
        <dbReference type="SAM" id="Phobius"/>
    </source>
</evidence>
<dbReference type="Proteomes" id="UP000626109">
    <property type="component" value="Unassembled WGS sequence"/>
</dbReference>
<organism evidence="3 4">
    <name type="scientific">Polarella glacialis</name>
    <name type="common">Dinoflagellate</name>
    <dbReference type="NCBI Taxonomy" id="89957"/>
    <lineage>
        <taxon>Eukaryota</taxon>
        <taxon>Sar</taxon>
        <taxon>Alveolata</taxon>
        <taxon>Dinophyceae</taxon>
        <taxon>Suessiales</taxon>
        <taxon>Suessiaceae</taxon>
        <taxon>Polarella</taxon>
    </lineage>
</organism>
<feature type="signal peptide" evidence="2">
    <location>
        <begin position="1"/>
        <end position="16"/>
    </location>
</feature>
<reference evidence="3" key="1">
    <citation type="submission" date="2021-02" db="EMBL/GenBank/DDBJ databases">
        <authorList>
            <person name="Dougan E. K."/>
            <person name="Rhodes N."/>
            <person name="Thang M."/>
            <person name="Chan C."/>
        </authorList>
    </citation>
    <scope>NUCLEOTIDE SEQUENCE</scope>
</reference>
<keyword evidence="1" id="KW-1133">Transmembrane helix</keyword>
<name>A0A813J3N1_POLGL</name>
<proteinExistence type="predicted"/>
<feature type="transmembrane region" description="Helical" evidence="1">
    <location>
        <begin position="183"/>
        <end position="207"/>
    </location>
</feature>
<evidence type="ECO:0000313" key="4">
    <source>
        <dbReference type="Proteomes" id="UP000626109"/>
    </source>
</evidence>
<keyword evidence="1" id="KW-0812">Transmembrane</keyword>
<keyword evidence="1" id="KW-0472">Membrane</keyword>
<evidence type="ECO:0000256" key="2">
    <source>
        <dbReference type="SAM" id="SignalP"/>
    </source>
</evidence>
<gene>
    <name evidence="3" type="ORF">PGLA2088_LOCUS15551</name>
</gene>
<evidence type="ECO:0000313" key="3">
    <source>
        <dbReference type="EMBL" id="CAE8664369.1"/>
    </source>
</evidence>